<evidence type="ECO:0000256" key="2">
    <source>
        <dbReference type="ARBA" id="ARBA00022475"/>
    </source>
</evidence>
<sequence length="234" mass="25165">MISGRPRLMGRIFRSWSLLHIFALCLSFHCLPGCHARMWRMASLDSEEFAEVMHVPSTFFLARRHLQAGTYCVALQSADPTQLQAALDWACGTGLGNVDCSSLQVGGACYNPNTLVDHASYAFNSYYIAQNAASGSCDFNGLANIVQTNPSSGSCVYQAYTGTASPTTPTTPATPTTPSSPLTSPPSNNTNFSPPASDNTTSGFTNFSPHSQIMLPWLYALCGGFLLSIILPRY</sequence>
<evidence type="ECO:0000313" key="13">
    <source>
        <dbReference type="Proteomes" id="UP000825935"/>
    </source>
</evidence>
<dbReference type="GO" id="GO:0005886">
    <property type="term" value="C:plasma membrane"/>
    <property type="evidence" value="ECO:0007669"/>
    <property type="project" value="UniProtKB-SubCell"/>
</dbReference>
<comment type="caution">
    <text evidence="12">The sequence shown here is derived from an EMBL/GenBank/DDBJ whole genome shotgun (WGS) entry which is preliminary data.</text>
</comment>
<feature type="region of interest" description="Disordered" evidence="8">
    <location>
        <begin position="165"/>
        <end position="203"/>
    </location>
</feature>
<name>A0A8T2URG5_CERRI</name>
<keyword evidence="5 9" id="KW-0472">Membrane</keyword>
<evidence type="ECO:0000256" key="7">
    <source>
        <dbReference type="ARBA" id="ARBA00023180"/>
    </source>
</evidence>
<dbReference type="SMART" id="SM00768">
    <property type="entry name" value="X8"/>
    <property type="match status" value="1"/>
</dbReference>
<keyword evidence="13" id="KW-1185">Reference proteome</keyword>
<dbReference type="AlphaFoldDB" id="A0A8T2URG5"/>
<evidence type="ECO:0000256" key="3">
    <source>
        <dbReference type="ARBA" id="ARBA00022622"/>
    </source>
</evidence>
<keyword evidence="3" id="KW-0336">GPI-anchor</keyword>
<reference evidence="12" key="1">
    <citation type="submission" date="2021-08" db="EMBL/GenBank/DDBJ databases">
        <title>WGS assembly of Ceratopteris richardii.</title>
        <authorList>
            <person name="Marchant D.B."/>
            <person name="Chen G."/>
            <person name="Jenkins J."/>
            <person name="Shu S."/>
            <person name="Leebens-Mack J."/>
            <person name="Grimwood J."/>
            <person name="Schmutz J."/>
            <person name="Soltis P."/>
            <person name="Soltis D."/>
            <person name="Chen Z.-H."/>
        </authorList>
    </citation>
    <scope>NUCLEOTIDE SEQUENCE</scope>
    <source>
        <strain evidence="12">Whitten #5841</strain>
        <tissue evidence="12">Leaf</tissue>
    </source>
</reference>
<evidence type="ECO:0000256" key="9">
    <source>
        <dbReference type="SAM" id="Phobius"/>
    </source>
</evidence>
<keyword evidence="2" id="KW-1003">Cell membrane</keyword>
<proteinExistence type="predicted"/>
<dbReference type="InterPro" id="IPR012946">
    <property type="entry name" value="X8"/>
</dbReference>
<evidence type="ECO:0000313" key="12">
    <source>
        <dbReference type="EMBL" id="KAH7438737.1"/>
    </source>
</evidence>
<feature type="transmembrane region" description="Helical" evidence="9">
    <location>
        <begin position="214"/>
        <end position="231"/>
    </location>
</feature>
<evidence type="ECO:0000256" key="10">
    <source>
        <dbReference type="SAM" id="SignalP"/>
    </source>
</evidence>
<dbReference type="OrthoDB" id="1930814at2759"/>
<dbReference type="Proteomes" id="UP000825935">
    <property type="component" value="Chromosome 4"/>
</dbReference>
<dbReference type="PANTHER" id="PTHR31044:SF52">
    <property type="entry name" value="OS01G0631500 PROTEIN"/>
    <property type="match status" value="1"/>
</dbReference>
<dbReference type="PANTHER" id="PTHR31044">
    <property type="entry name" value="BETA-1,3 GLUCANASE"/>
    <property type="match status" value="1"/>
</dbReference>
<evidence type="ECO:0000256" key="5">
    <source>
        <dbReference type="ARBA" id="ARBA00023136"/>
    </source>
</evidence>
<keyword evidence="4 10" id="KW-0732">Signal</keyword>
<gene>
    <name evidence="12" type="ORF">KP509_04G029100</name>
</gene>
<feature type="signal peptide" evidence="10">
    <location>
        <begin position="1"/>
        <end position="36"/>
    </location>
</feature>
<dbReference type="FunFam" id="1.20.58.1040:FF:000001">
    <property type="entry name" value="Glucan endo-1,3-beta-glucosidase 4"/>
    <property type="match status" value="1"/>
</dbReference>
<dbReference type="GO" id="GO:0098552">
    <property type="term" value="C:side of membrane"/>
    <property type="evidence" value="ECO:0007669"/>
    <property type="project" value="UniProtKB-KW"/>
</dbReference>
<keyword evidence="3" id="KW-0449">Lipoprotein</keyword>
<feature type="domain" description="X8" evidence="11">
    <location>
        <begin position="70"/>
        <end position="157"/>
    </location>
</feature>
<dbReference type="GO" id="GO:0009506">
    <property type="term" value="C:plasmodesma"/>
    <property type="evidence" value="ECO:0007669"/>
    <property type="project" value="UniProtKB-ARBA"/>
</dbReference>
<comment type="subcellular location">
    <subcellularLocation>
        <location evidence="1">Cell membrane</location>
        <topology evidence="1">Lipid-anchor</topology>
        <topology evidence="1">GPI-anchor</topology>
    </subcellularLocation>
</comment>
<evidence type="ECO:0000256" key="1">
    <source>
        <dbReference type="ARBA" id="ARBA00004609"/>
    </source>
</evidence>
<organism evidence="12 13">
    <name type="scientific">Ceratopteris richardii</name>
    <name type="common">Triangle waterfern</name>
    <dbReference type="NCBI Taxonomy" id="49495"/>
    <lineage>
        <taxon>Eukaryota</taxon>
        <taxon>Viridiplantae</taxon>
        <taxon>Streptophyta</taxon>
        <taxon>Embryophyta</taxon>
        <taxon>Tracheophyta</taxon>
        <taxon>Polypodiopsida</taxon>
        <taxon>Polypodiidae</taxon>
        <taxon>Polypodiales</taxon>
        <taxon>Pteridineae</taxon>
        <taxon>Pteridaceae</taxon>
        <taxon>Parkerioideae</taxon>
        <taxon>Ceratopteris</taxon>
    </lineage>
</organism>
<evidence type="ECO:0000256" key="8">
    <source>
        <dbReference type="SAM" id="MobiDB-lite"/>
    </source>
</evidence>
<keyword evidence="9" id="KW-0812">Transmembrane</keyword>
<evidence type="ECO:0000256" key="6">
    <source>
        <dbReference type="ARBA" id="ARBA00023157"/>
    </source>
</evidence>
<evidence type="ECO:0000256" key="4">
    <source>
        <dbReference type="ARBA" id="ARBA00022729"/>
    </source>
</evidence>
<keyword evidence="7" id="KW-0325">Glycoprotein</keyword>
<evidence type="ECO:0000259" key="11">
    <source>
        <dbReference type="SMART" id="SM00768"/>
    </source>
</evidence>
<accession>A0A8T2URG5</accession>
<keyword evidence="9" id="KW-1133">Transmembrane helix</keyword>
<dbReference type="OMA" id="FTWLEYT"/>
<feature type="compositionally biased region" description="Low complexity" evidence="8">
    <location>
        <begin position="165"/>
        <end position="197"/>
    </location>
</feature>
<feature type="chain" id="PRO_5035947595" description="X8 domain-containing protein" evidence="10">
    <location>
        <begin position="37"/>
        <end position="234"/>
    </location>
</feature>
<keyword evidence="6" id="KW-1015">Disulfide bond</keyword>
<dbReference type="InterPro" id="IPR044788">
    <property type="entry name" value="X8_dom_prot"/>
</dbReference>
<dbReference type="Pfam" id="PF07983">
    <property type="entry name" value="X8"/>
    <property type="match status" value="1"/>
</dbReference>
<protein>
    <recommendedName>
        <fullName evidence="11">X8 domain-containing protein</fullName>
    </recommendedName>
</protein>
<dbReference type="EMBL" id="CM035409">
    <property type="protein sequence ID" value="KAH7438737.1"/>
    <property type="molecule type" value="Genomic_DNA"/>
</dbReference>
<dbReference type="Gene3D" id="1.20.58.1040">
    <property type="match status" value="1"/>
</dbReference>